<evidence type="ECO:0008006" key="3">
    <source>
        <dbReference type="Google" id="ProtNLM"/>
    </source>
</evidence>
<name>A0A418YC88_9GAMM</name>
<accession>A0A418YC88</accession>
<evidence type="ECO:0000313" key="1">
    <source>
        <dbReference type="EMBL" id="RJG42104.1"/>
    </source>
</evidence>
<dbReference type="AlphaFoldDB" id="A0A418YC88"/>
<reference evidence="1 2" key="2">
    <citation type="submission" date="2019-01" db="EMBL/GenBank/DDBJ databases">
        <title>Motilimonas pumilus sp. nov., isolated from the gut of sea cucumber (Apostichopus japonicus).</title>
        <authorList>
            <person name="Wang F.-Q."/>
            <person name="Ren L.-H."/>
            <person name="Lin Y.-W."/>
            <person name="Sun G.-H."/>
            <person name="Du Z.-J."/>
            <person name="Zhao J.-X."/>
            <person name="Liu X.-J."/>
            <person name="Liu L.-J."/>
        </authorList>
    </citation>
    <scope>NUCLEOTIDE SEQUENCE [LARGE SCALE GENOMIC DNA]</scope>
    <source>
        <strain evidence="1 2">PLHSC7-2</strain>
    </source>
</reference>
<sequence>MLSASPCPQCKEVVVCGAARASEQACWCMQLPPLSRILPPLPAAEVSDQCLCQTCLLKRQSERLKQLYRTHSTAQLVDLAQPFRDQGPLLEWLDFTIENGYHVFSRWFHLKRGQCCGNGCRHCPYDESSK</sequence>
<proteinExistence type="predicted"/>
<dbReference type="Proteomes" id="UP000283255">
    <property type="component" value="Unassembled WGS sequence"/>
</dbReference>
<comment type="caution">
    <text evidence="1">The sequence shown here is derived from an EMBL/GenBank/DDBJ whole genome shotgun (WGS) entry which is preliminary data.</text>
</comment>
<dbReference type="InterPro" id="IPR032720">
    <property type="entry name" value="Cys_rich_CWC"/>
</dbReference>
<keyword evidence="2" id="KW-1185">Reference proteome</keyword>
<gene>
    <name evidence="1" type="ORF">D1Z90_15070</name>
</gene>
<protein>
    <recommendedName>
        <fullName evidence="3">Cysteine-rich CWC family protein</fullName>
    </recommendedName>
</protein>
<dbReference type="RefSeq" id="WP_119911612.1">
    <property type="nucleotide sequence ID" value="NZ_QZCH01000021.1"/>
</dbReference>
<dbReference type="OrthoDB" id="9800168at2"/>
<dbReference type="InterPro" id="IPR040807">
    <property type="entry name" value="DUF5522"/>
</dbReference>
<organism evidence="1 2">
    <name type="scientific">Motilimonas pumila</name>
    <dbReference type="NCBI Taxonomy" id="2303987"/>
    <lineage>
        <taxon>Bacteria</taxon>
        <taxon>Pseudomonadati</taxon>
        <taxon>Pseudomonadota</taxon>
        <taxon>Gammaproteobacteria</taxon>
        <taxon>Alteromonadales</taxon>
        <taxon>Alteromonadales genera incertae sedis</taxon>
        <taxon>Motilimonas</taxon>
    </lineage>
</organism>
<evidence type="ECO:0000313" key="2">
    <source>
        <dbReference type="Proteomes" id="UP000283255"/>
    </source>
</evidence>
<dbReference type="Pfam" id="PF17653">
    <property type="entry name" value="DUF5522"/>
    <property type="match status" value="1"/>
</dbReference>
<dbReference type="Pfam" id="PF14375">
    <property type="entry name" value="Cys_rich_CWC"/>
    <property type="match status" value="1"/>
</dbReference>
<dbReference type="EMBL" id="QZCH01000021">
    <property type="protein sequence ID" value="RJG42104.1"/>
    <property type="molecule type" value="Genomic_DNA"/>
</dbReference>
<reference evidence="1 2" key="1">
    <citation type="submission" date="2018-09" db="EMBL/GenBank/DDBJ databases">
        <authorList>
            <person name="Wang F."/>
        </authorList>
    </citation>
    <scope>NUCLEOTIDE SEQUENCE [LARGE SCALE GENOMIC DNA]</scope>
    <source>
        <strain evidence="1 2">PLHSC7-2</strain>
    </source>
</reference>